<feature type="transmembrane region" description="Helical" evidence="8">
    <location>
        <begin position="456"/>
        <end position="474"/>
    </location>
</feature>
<evidence type="ECO:0000256" key="9">
    <source>
        <dbReference type="RuleBase" id="RU000320"/>
    </source>
</evidence>
<dbReference type="InterPro" id="IPR001750">
    <property type="entry name" value="ND/Mrp_TM"/>
</dbReference>
<feature type="transmembrane region" description="Helical" evidence="8">
    <location>
        <begin position="205"/>
        <end position="230"/>
    </location>
</feature>
<evidence type="ECO:0000256" key="8">
    <source>
        <dbReference type="HAMAP-Rule" id="MF_00862"/>
    </source>
</evidence>
<dbReference type="AlphaFoldDB" id="A0A2G1MCE7"/>
<comment type="subunit">
    <text evidence="8">Forms a complex with DabA.</text>
</comment>
<feature type="transmembrane region" description="Helical" evidence="8">
    <location>
        <begin position="36"/>
        <end position="55"/>
    </location>
</feature>
<dbReference type="Proteomes" id="UP000221860">
    <property type="component" value="Unassembled WGS sequence"/>
</dbReference>
<evidence type="ECO:0000256" key="5">
    <source>
        <dbReference type="ARBA" id="ARBA00022692"/>
    </source>
</evidence>
<feature type="transmembrane region" description="Helical" evidence="8">
    <location>
        <begin position="391"/>
        <end position="410"/>
    </location>
</feature>
<dbReference type="RefSeq" id="WP_099278546.1">
    <property type="nucleotide sequence ID" value="NZ_KZ304982.1"/>
</dbReference>
<dbReference type="PANTHER" id="PTHR42829">
    <property type="entry name" value="NADH-UBIQUINONE OXIDOREDUCTASE CHAIN 5"/>
    <property type="match status" value="1"/>
</dbReference>
<dbReference type="InterPro" id="IPR003945">
    <property type="entry name" value="NU5C-like"/>
</dbReference>
<evidence type="ECO:0000313" key="11">
    <source>
        <dbReference type="EMBL" id="PHP26340.1"/>
    </source>
</evidence>
<evidence type="ECO:0000259" key="10">
    <source>
        <dbReference type="Pfam" id="PF00361"/>
    </source>
</evidence>
<dbReference type="GO" id="GO:0012505">
    <property type="term" value="C:endomembrane system"/>
    <property type="evidence" value="ECO:0007669"/>
    <property type="project" value="UniProtKB-SubCell"/>
</dbReference>
<name>A0A2G1MCE7_9RHOB</name>
<evidence type="ECO:0000256" key="2">
    <source>
        <dbReference type="ARBA" id="ARBA00004127"/>
    </source>
</evidence>
<accession>A0A2G1MCE7</accession>
<reference evidence="11 12" key="1">
    <citation type="submission" date="2017-08" db="EMBL/GenBank/DDBJ databases">
        <title>Draft Genome Sequence of Loktanella cinnabarina Strain XM1, Isolated from Coastal Surface Water.</title>
        <authorList>
            <person name="Ma R."/>
            <person name="Wang J."/>
            <person name="Wang Q."/>
            <person name="Ma Z."/>
            <person name="Li J."/>
            <person name="Chen L."/>
        </authorList>
    </citation>
    <scope>NUCLEOTIDE SEQUENCE [LARGE SCALE GENOMIC DNA]</scope>
    <source>
        <strain evidence="11 12">XM1</strain>
    </source>
</reference>
<keyword evidence="3 8" id="KW-0813">Transport</keyword>
<dbReference type="HAMAP" id="MF_00862">
    <property type="entry name" value="DabB"/>
    <property type="match status" value="1"/>
</dbReference>
<feature type="transmembrane region" description="Helical" evidence="8">
    <location>
        <begin position="310"/>
        <end position="331"/>
    </location>
</feature>
<feature type="transmembrane region" description="Helical" evidence="8">
    <location>
        <begin position="363"/>
        <end position="384"/>
    </location>
</feature>
<dbReference type="Pfam" id="PF00361">
    <property type="entry name" value="Proton_antipo_M"/>
    <property type="match status" value="1"/>
</dbReference>
<feature type="transmembrane region" description="Helical" evidence="8">
    <location>
        <begin position="266"/>
        <end position="289"/>
    </location>
</feature>
<sequence>MSSLLLMPPLVLAAAALAMRLFPPARGSWRLRLPEIAALAALAVAALAAIQLAVAGPSTSPLFGIASIGLSVRSDIVSVAMTLTVAFVGWAVLRFSRVALDGEARQPAFMGWMAATIACVLLLVGAGNIVQLVLGWVATGFTLHQLLLFYPERPRARRAARKKALSGIVASAALLIAGGILVAGYGTSDIAAINAAAQAGEGPSLLWLAALLIAIAAIFKSALVPTHGWLTEVMEAPTPVSALLHAGVVNAGGFVLIRFADVLVAAPGVLAVLALVGGFSALIGAAVALTQPAVKTSLAWSTCAQMGFMVLQCGLALFPLALLHIVAHSLYKAHAFLASGGAVNEVSATRRPGPVAVPGLASVARAFGLALALYLLVGLGFGILSKPPQTVALGAILIFGVVYLIAQGLADQAPRALAWRTVGLSVLATIAYFALQQGASWAAVGTLPAPPSPDGLIWATIALALASFAVAAVAQTTFPLWAGHPVAAGLRVHLMNGLYINAILERLSGRWTSHTGATQ</sequence>
<evidence type="ECO:0000256" key="7">
    <source>
        <dbReference type="ARBA" id="ARBA00023136"/>
    </source>
</evidence>
<gene>
    <name evidence="8" type="primary">dabB</name>
    <name evidence="11" type="ORF">CJ301_16970</name>
</gene>
<keyword evidence="7 8" id="KW-0472">Membrane</keyword>
<comment type="caution">
    <text evidence="11">The sequence shown here is derived from an EMBL/GenBank/DDBJ whole genome shotgun (WGS) entry which is preliminary data.</text>
</comment>
<dbReference type="PRINTS" id="PR01434">
    <property type="entry name" value="NADHDHGNASE5"/>
</dbReference>
<dbReference type="GO" id="GO:0015990">
    <property type="term" value="P:electron transport coupled proton transport"/>
    <property type="evidence" value="ECO:0007669"/>
    <property type="project" value="TreeGrafter"/>
</dbReference>
<dbReference type="GO" id="GO:0005886">
    <property type="term" value="C:plasma membrane"/>
    <property type="evidence" value="ECO:0007669"/>
    <property type="project" value="UniProtKB-SubCell"/>
</dbReference>
<comment type="similarity">
    <text evidence="8">Belongs to the inorganic carbon transporter (TC 9.A.2) DabB family.</text>
</comment>
<feature type="transmembrane region" description="Helical" evidence="8">
    <location>
        <begin position="416"/>
        <end position="435"/>
    </location>
</feature>
<organism evidence="11 12">
    <name type="scientific">Limimaricola cinnabarinus</name>
    <dbReference type="NCBI Taxonomy" id="1125964"/>
    <lineage>
        <taxon>Bacteria</taxon>
        <taxon>Pseudomonadati</taxon>
        <taxon>Pseudomonadota</taxon>
        <taxon>Alphaproteobacteria</taxon>
        <taxon>Rhodobacterales</taxon>
        <taxon>Paracoccaceae</taxon>
        <taxon>Limimaricola</taxon>
    </lineage>
</organism>
<keyword evidence="6 8" id="KW-1133">Transmembrane helix</keyword>
<proteinExistence type="inferred from homology"/>
<evidence type="ECO:0000256" key="6">
    <source>
        <dbReference type="ARBA" id="ARBA00022989"/>
    </source>
</evidence>
<dbReference type="EMBL" id="NQWH01000042">
    <property type="protein sequence ID" value="PHP26340.1"/>
    <property type="molecule type" value="Genomic_DNA"/>
</dbReference>
<evidence type="ECO:0000256" key="4">
    <source>
        <dbReference type="ARBA" id="ARBA00022475"/>
    </source>
</evidence>
<keyword evidence="5 8" id="KW-0812">Transmembrane</keyword>
<comment type="function">
    <text evidence="8">Part of an energy-coupled inorganic carbon pump.</text>
</comment>
<evidence type="ECO:0000313" key="12">
    <source>
        <dbReference type="Proteomes" id="UP000221860"/>
    </source>
</evidence>
<keyword evidence="12" id="KW-1185">Reference proteome</keyword>
<dbReference type="GO" id="GO:0008137">
    <property type="term" value="F:NADH dehydrogenase (ubiquinone) activity"/>
    <property type="evidence" value="ECO:0007669"/>
    <property type="project" value="InterPro"/>
</dbReference>
<dbReference type="OrthoDB" id="9811798at2"/>
<feature type="transmembrane region" description="Helical" evidence="8">
    <location>
        <begin position="113"/>
        <end position="143"/>
    </location>
</feature>
<keyword evidence="4 8" id="KW-1003">Cell membrane</keyword>
<comment type="subcellular location">
    <subcellularLocation>
        <location evidence="8">Cell membrane</location>
        <topology evidence="8">Multi-pass membrane protein</topology>
    </subcellularLocation>
    <subcellularLocation>
        <location evidence="2">Endomembrane system</location>
        <topology evidence="2">Multi-pass membrane protein</topology>
    </subcellularLocation>
    <subcellularLocation>
        <location evidence="9">Membrane</location>
        <topology evidence="9">Multi-pass membrane protein</topology>
    </subcellularLocation>
</comment>
<protein>
    <recommendedName>
        <fullName evidence="8">Probable inorganic carbon transporter subunit DabB</fullName>
    </recommendedName>
</protein>
<dbReference type="GO" id="GO:0003954">
    <property type="term" value="F:NADH dehydrogenase activity"/>
    <property type="evidence" value="ECO:0007669"/>
    <property type="project" value="TreeGrafter"/>
</dbReference>
<dbReference type="PANTHER" id="PTHR42829:SF1">
    <property type="entry name" value="INORGANIC CARBON TRANSPORTER SUBUNIT DABB-RELATED"/>
    <property type="match status" value="1"/>
</dbReference>
<evidence type="ECO:0000256" key="1">
    <source>
        <dbReference type="ARBA" id="ARBA00002378"/>
    </source>
</evidence>
<comment type="function">
    <text evidence="1">NDH-1 shuttles electrons from NADH, via FMN and iron-sulfur (Fe-S) centers, to quinones in the respiratory chain. The immediate electron acceptor for the enzyme in this species is believed to be ubiquinone. Couples the redox reaction to proton translocation (for every two electrons transferred, four hydrogen ions are translocated across the cytoplasmic membrane), and thus conserves the redox energy in a proton gradient.</text>
</comment>
<feature type="domain" description="NADH:quinone oxidoreductase/Mrp antiporter transmembrane" evidence="10">
    <location>
        <begin position="126"/>
        <end position="376"/>
    </location>
</feature>
<feature type="transmembrane region" description="Helical" evidence="8">
    <location>
        <begin position="76"/>
        <end position="93"/>
    </location>
</feature>
<dbReference type="InterPro" id="IPR046396">
    <property type="entry name" value="Transporter_DabB"/>
</dbReference>
<evidence type="ECO:0000256" key="3">
    <source>
        <dbReference type="ARBA" id="ARBA00022448"/>
    </source>
</evidence>
<feature type="transmembrane region" description="Helical" evidence="8">
    <location>
        <begin position="164"/>
        <end position="185"/>
    </location>
</feature>
<dbReference type="GO" id="GO:0042773">
    <property type="term" value="P:ATP synthesis coupled electron transport"/>
    <property type="evidence" value="ECO:0007669"/>
    <property type="project" value="InterPro"/>
</dbReference>